<evidence type="ECO:0000313" key="1">
    <source>
        <dbReference type="EMBL" id="KAH0469559.1"/>
    </source>
</evidence>
<protein>
    <submittedName>
        <fullName evidence="1">Uncharacterized protein</fullName>
    </submittedName>
</protein>
<keyword evidence="2" id="KW-1185">Reference proteome</keyword>
<organism evidence="1 2">
    <name type="scientific">Dendrobium chrysotoxum</name>
    <name type="common">Orchid</name>
    <dbReference type="NCBI Taxonomy" id="161865"/>
    <lineage>
        <taxon>Eukaryota</taxon>
        <taxon>Viridiplantae</taxon>
        <taxon>Streptophyta</taxon>
        <taxon>Embryophyta</taxon>
        <taxon>Tracheophyta</taxon>
        <taxon>Spermatophyta</taxon>
        <taxon>Magnoliopsida</taxon>
        <taxon>Liliopsida</taxon>
        <taxon>Asparagales</taxon>
        <taxon>Orchidaceae</taxon>
        <taxon>Epidendroideae</taxon>
        <taxon>Malaxideae</taxon>
        <taxon>Dendrobiinae</taxon>
        <taxon>Dendrobium</taxon>
    </lineage>
</organism>
<comment type="caution">
    <text evidence="1">The sequence shown here is derived from an EMBL/GenBank/DDBJ whole genome shotgun (WGS) entry which is preliminary data.</text>
</comment>
<accession>A0AAV7H6W5</accession>
<dbReference type="AlphaFoldDB" id="A0AAV7H6W5"/>
<proteinExistence type="predicted"/>
<gene>
    <name evidence="1" type="ORF">IEQ34_001117</name>
</gene>
<dbReference type="Proteomes" id="UP000775213">
    <property type="component" value="Unassembled WGS sequence"/>
</dbReference>
<sequence>MKAFDPAAPFYGLPLLQLSSVSLGKSAGNISRTMSNFAQKRSFDYDGYAYEFSLPEDLCQEDNQMPEFVDSFIGKEKNFLYIQLHPTGRVYEANRSLLVWPLEEPEGMHERLFIDEDF</sequence>
<evidence type="ECO:0000313" key="2">
    <source>
        <dbReference type="Proteomes" id="UP000775213"/>
    </source>
</evidence>
<reference evidence="1 2" key="1">
    <citation type="journal article" date="2021" name="Hortic Res">
        <title>Chromosome-scale assembly of the Dendrobium chrysotoxum genome enhances the understanding of orchid evolution.</title>
        <authorList>
            <person name="Zhang Y."/>
            <person name="Zhang G.Q."/>
            <person name="Zhang D."/>
            <person name="Liu X.D."/>
            <person name="Xu X.Y."/>
            <person name="Sun W.H."/>
            <person name="Yu X."/>
            <person name="Zhu X."/>
            <person name="Wang Z.W."/>
            <person name="Zhao X."/>
            <person name="Zhong W.Y."/>
            <person name="Chen H."/>
            <person name="Yin W.L."/>
            <person name="Huang T."/>
            <person name="Niu S.C."/>
            <person name="Liu Z.J."/>
        </authorList>
    </citation>
    <scope>NUCLEOTIDE SEQUENCE [LARGE SCALE GENOMIC DNA]</scope>
    <source>
        <strain evidence="1">Lindl</strain>
    </source>
</reference>
<name>A0AAV7H6W5_DENCH</name>
<dbReference type="EMBL" id="JAGFBR010000002">
    <property type="protein sequence ID" value="KAH0469559.1"/>
    <property type="molecule type" value="Genomic_DNA"/>
</dbReference>